<proteinExistence type="predicted"/>
<name>A0ABT1TT16_9GAMM</name>
<dbReference type="InterPro" id="IPR038573">
    <property type="entry name" value="BrnT_sf"/>
</dbReference>
<dbReference type="RefSeq" id="WP_256606990.1">
    <property type="nucleotide sequence ID" value="NZ_JANIBL010000030.1"/>
</dbReference>
<evidence type="ECO:0000313" key="2">
    <source>
        <dbReference type="Proteomes" id="UP001524570"/>
    </source>
</evidence>
<organism evidence="1 2">
    <name type="scientific">Methylomonas rosea</name>
    <dbReference type="NCBI Taxonomy" id="2952227"/>
    <lineage>
        <taxon>Bacteria</taxon>
        <taxon>Pseudomonadati</taxon>
        <taxon>Pseudomonadota</taxon>
        <taxon>Gammaproteobacteria</taxon>
        <taxon>Methylococcales</taxon>
        <taxon>Methylococcaceae</taxon>
        <taxon>Methylomonas</taxon>
    </lineage>
</organism>
<dbReference type="Gene3D" id="3.10.450.530">
    <property type="entry name" value="Ribonuclease toxin, BrnT, of type II toxin-antitoxin system"/>
    <property type="match status" value="1"/>
</dbReference>
<accession>A0ABT1TT16</accession>
<dbReference type="Pfam" id="PF04365">
    <property type="entry name" value="BrnT_toxin"/>
    <property type="match status" value="1"/>
</dbReference>
<protein>
    <submittedName>
        <fullName evidence="1">BrnT family toxin</fullName>
    </submittedName>
</protein>
<reference evidence="1 2" key="1">
    <citation type="submission" date="2022-07" db="EMBL/GenBank/DDBJ databases">
        <title>Methylomonas rivi sp. nov., Methylomonas rosea sp. nov., Methylomonas aureus sp. nov. and Methylomonas subterranea sp. nov., four novel methanotrophs isolated from a freshwater creek and the deep terrestrial subsurface.</title>
        <authorList>
            <person name="Abin C."/>
            <person name="Sankaranarayanan K."/>
            <person name="Garner C."/>
            <person name="Sindelar R."/>
            <person name="Kotary K."/>
            <person name="Garner R."/>
            <person name="Barclay S."/>
            <person name="Lawson P."/>
            <person name="Krumholz L."/>
        </authorList>
    </citation>
    <scope>NUCLEOTIDE SEQUENCE [LARGE SCALE GENOMIC DNA]</scope>
    <source>
        <strain evidence="1 2">WSC-7</strain>
    </source>
</reference>
<gene>
    <name evidence="1" type="ORF">NP589_10835</name>
</gene>
<dbReference type="EMBL" id="JANIBL010000030">
    <property type="protein sequence ID" value="MCQ8117921.1"/>
    <property type="molecule type" value="Genomic_DNA"/>
</dbReference>
<sequence length="89" mass="10738">MRLTFDPAKNARNIQERGLPFTMVENFDWQHALIMEDTRQDYGERRFRAFGKIEDRLFAVVFTPRDDALHIISFRKTNKREEKRYGQSN</sequence>
<comment type="caution">
    <text evidence="1">The sequence shown here is derived from an EMBL/GenBank/DDBJ whole genome shotgun (WGS) entry which is preliminary data.</text>
</comment>
<evidence type="ECO:0000313" key="1">
    <source>
        <dbReference type="EMBL" id="MCQ8117921.1"/>
    </source>
</evidence>
<dbReference type="Proteomes" id="UP001524570">
    <property type="component" value="Unassembled WGS sequence"/>
</dbReference>
<keyword evidence="2" id="KW-1185">Reference proteome</keyword>
<dbReference type="InterPro" id="IPR007460">
    <property type="entry name" value="BrnT_toxin"/>
</dbReference>